<dbReference type="Proteomes" id="UP001595783">
    <property type="component" value="Unassembled WGS sequence"/>
</dbReference>
<evidence type="ECO:0008006" key="4">
    <source>
        <dbReference type="Google" id="ProtNLM"/>
    </source>
</evidence>
<evidence type="ECO:0000256" key="1">
    <source>
        <dbReference type="SAM" id="Phobius"/>
    </source>
</evidence>
<gene>
    <name evidence="2" type="ORF">ACFOPX_00905</name>
</gene>
<organism evidence="2 3">
    <name type="scientific">Helicobacter baculiformis</name>
    <dbReference type="NCBI Taxonomy" id="427351"/>
    <lineage>
        <taxon>Bacteria</taxon>
        <taxon>Pseudomonadati</taxon>
        <taxon>Campylobacterota</taxon>
        <taxon>Epsilonproteobacteria</taxon>
        <taxon>Campylobacterales</taxon>
        <taxon>Helicobacteraceae</taxon>
        <taxon>Helicobacter</taxon>
    </lineage>
</organism>
<feature type="transmembrane region" description="Helical" evidence="1">
    <location>
        <begin position="103"/>
        <end position="120"/>
    </location>
</feature>
<dbReference type="RefSeq" id="WP_104752143.1">
    <property type="nucleotide sequence ID" value="NZ_FZMF01000015.1"/>
</dbReference>
<accession>A0ABV7ZIM2</accession>
<keyword evidence="3" id="KW-1185">Reference proteome</keyword>
<feature type="transmembrane region" description="Helical" evidence="1">
    <location>
        <begin position="127"/>
        <end position="145"/>
    </location>
</feature>
<keyword evidence="1" id="KW-1133">Transmembrane helix</keyword>
<sequence>MLKTRFSATLILAWLGFYLYSNLRDIYAWLPPMLGFLFALYRHTLMQERPSARLLICIFACLASVELIHTEPLGVLILLFTLYEKFIVQRLLRAFQETFFGDLAHAFCIYTLYFMFLAMFHHNYTIIWGDVLSYSVLEFLLWRVYARA</sequence>
<comment type="caution">
    <text evidence="2">The sequence shown here is derived from an EMBL/GenBank/DDBJ whole genome shotgun (WGS) entry which is preliminary data.</text>
</comment>
<proteinExistence type="predicted"/>
<reference evidence="3" key="1">
    <citation type="journal article" date="2019" name="Int. J. Syst. Evol. Microbiol.">
        <title>The Global Catalogue of Microorganisms (GCM) 10K type strain sequencing project: providing services to taxonomists for standard genome sequencing and annotation.</title>
        <authorList>
            <consortium name="The Broad Institute Genomics Platform"/>
            <consortium name="The Broad Institute Genome Sequencing Center for Infectious Disease"/>
            <person name="Wu L."/>
            <person name="Ma J."/>
        </authorList>
    </citation>
    <scope>NUCLEOTIDE SEQUENCE [LARGE SCALE GENOMIC DNA]</scope>
    <source>
        <strain evidence="3">CCUG 53816</strain>
    </source>
</reference>
<feature type="transmembrane region" description="Helical" evidence="1">
    <location>
        <begin position="54"/>
        <end position="83"/>
    </location>
</feature>
<protein>
    <recommendedName>
        <fullName evidence="4">Inner membrane protein</fullName>
    </recommendedName>
</protein>
<evidence type="ECO:0000313" key="3">
    <source>
        <dbReference type="Proteomes" id="UP001595783"/>
    </source>
</evidence>
<feature type="transmembrane region" description="Helical" evidence="1">
    <location>
        <begin position="26"/>
        <end position="42"/>
    </location>
</feature>
<feature type="transmembrane region" description="Helical" evidence="1">
    <location>
        <begin position="5"/>
        <end position="20"/>
    </location>
</feature>
<evidence type="ECO:0000313" key="2">
    <source>
        <dbReference type="EMBL" id="MFC3847095.1"/>
    </source>
</evidence>
<keyword evidence="1" id="KW-0812">Transmembrane</keyword>
<dbReference type="EMBL" id="JBHRZO010000002">
    <property type="protein sequence ID" value="MFC3847095.1"/>
    <property type="molecule type" value="Genomic_DNA"/>
</dbReference>
<keyword evidence="1" id="KW-0472">Membrane</keyword>
<name>A0ABV7ZIM2_9HELI</name>